<dbReference type="Pfam" id="PF05016">
    <property type="entry name" value="ParE_toxin"/>
    <property type="match status" value="1"/>
</dbReference>
<dbReference type="PANTHER" id="PTHR35601">
    <property type="entry name" value="TOXIN RELE"/>
    <property type="match status" value="1"/>
</dbReference>
<dbReference type="EMBL" id="CP010311">
    <property type="protein sequence ID" value="AJF07614.1"/>
    <property type="molecule type" value="Genomic_DNA"/>
</dbReference>
<accession>A0A0B5FSI7</accession>
<evidence type="ECO:0000313" key="4">
    <source>
        <dbReference type="Proteomes" id="UP000035036"/>
    </source>
</evidence>
<evidence type="ECO:0008006" key="5">
    <source>
        <dbReference type="Google" id="ProtNLM"/>
    </source>
</evidence>
<evidence type="ECO:0000256" key="1">
    <source>
        <dbReference type="ARBA" id="ARBA00006226"/>
    </source>
</evidence>
<gene>
    <name evidence="3" type="ORF">GSUB_15125</name>
</gene>
<sequence>MAWRIEITRTARKQLTKLDRQIQVDILRYLREKIATDDDPRRYGGPLRRDLAGRWKYRVGSYRLICEIQDEKILVLVLMVGHRGKIYERT</sequence>
<dbReference type="SUPFAM" id="SSF143011">
    <property type="entry name" value="RelE-like"/>
    <property type="match status" value="1"/>
</dbReference>
<dbReference type="InterPro" id="IPR007712">
    <property type="entry name" value="RelE/ParE_toxin"/>
</dbReference>
<organism evidence="3 4">
    <name type="scientific">Geoalkalibacter subterraneus</name>
    <dbReference type="NCBI Taxonomy" id="483547"/>
    <lineage>
        <taxon>Bacteria</taxon>
        <taxon>Pseudomonadati</taxon>
        <taxon>Thermodesulfobacteriota</taxon>
        <taxon>Desulfuromonadia</taxon>
        <taxon>Desulfuromonadales</taxon>
        <taxon>Geoalkalibacteraceae</taxon>
        <taxon>Geoalkalibacter</taxon>
    </lineage>
</organism>
<dbReference type="Gene3D" id="3.30.2310.20">
    <property type="entry name" value="RelE-like"/>
    <property type="match status" value="1"/>
</dbReference>
<name>A0A0B5FSI7_9BACT</name>
<dbReference type="OrthoDB" id="9797723at2"/>
<keyword evidence="2" id="KW-1277">Toxin-antitoxin system</keyword>
<dbReference type="Proteomes" id="UP000035036">
    <property type="component" value="Chromosome"/>
</dbReference>
<dbReference type="STRING" id="483547.GSUB_15125"/>
<comment type="similarity">
    <text evidence="1">Belongs to the RelE toxin family.</text>
</comment>
<evidence type="ECO:0000313" key="3">
    <source>
        <dbReference type="EMBL" id="AJF07614.1"/>
    </source>
</evidence>
<dbReference type="RefSeq" id="WP_040201550.1">
    <property type="nucleotide sequence ID" value="NZ_CP010311.1"/>
</dbReference>
<evidence type="ECO:0000256" key="2">
    <source>
        <dbReference type="ARBA" id="ARBA00022649"/>
    </source>
</evidence>
<reference evidence="3 4" key="1">
    <citation type="journal article" date="2015" name="Genome Announc.">
        <title>Genomes of Geoalkalibacter ferrihydriticus Z-0531T and Geoalkalibacter subterraneus Red1T, Two Haloalkaliphilic Metal-Reducing Deltaproteobacteria.</title>
        <authorList>
            <person name="Badalamenti J.P."/>
            <person name="Krajmalnik-Brown R."/>
            <person name="Torres C.I."/>
            <person name="Bond D.R."/>
        </authorList>
    </citation>
    <scope>NUCLEOTIDE SEQUENCE [LARGE SCALE GENOMIC DNA]</scope>
    <source>
        <strain evidence="3 4">Red1</strain>
    </source>
</reference>
<dbReference type="HOGENOM" id="CLU_155761_1_1_7"/>
<protein>
    <recommendedName>
        <fullName evidence="5">Translation repressor RelE</fullName>
    </recommendedName>
</protein>
<proteinExistence type="inferred from homology"/>
<dbReference type="InterPro" id="IPR035093">
    <property type="entry name" value="RelE/ParE_toxin_dom_sf"/>
</dbReference>
<dbReference type="KEGG" id="gsb:GSUB_15125"/>
<dbReference type="AlphaFoldDB" id="A0A0B5FSI7"/>
<keyword evidence="4" id="KW-1185">Reference proteome</keyword>
<dbReference type="PANTHER" id="PTHR35601:SF1">
    <property type="entry name" value="TOXIN RELE"/>
    <property type="match status" value="1"/>
</dbReference>